<dbReference type="SUPFAM" id="SSF160443">
    <property type="entry name" value="SMR domain-like"/>
    <property type="match status" value="1"/>
</dbReference>
<dbReference type="InterPro" id="IPR002625">
    <property type="entry name" value="Smr_dom"/>
</dbReference>
<dbReference type="AlphaFoldDB" id="A0A397UBA5"/>
<dbReference type="PANTHER" id="PTHR47417:SF1">
    <property type="entry name" value="SMR DOMAIN-CONTAINING PROTEIN YPL199C"/>
    <property type="match status" value="1"/>
</dbReference>
<dbReference type="PANTHER" id="PTHR47417">
    <property type="entry name" value="SMR DOMAIN-CONTAINING PROTEIN YPL199C"/>
    <property type="match status" value="1"/>
</dbReference>
<organism evidence="3 4">
    <name type="scientific">Gigaspora rosea</name>
    <dbReference type="NCBI Taxonomy" id="44941"/>
    <lineage>
        <taxon>Eukaryota</taxon>
        <taxon>Fungi</taxon>
        <taxon>Fungi incertae sedis</taxon>
        <taxon>Mucoromycota</taxon>
        <taxon>Glomeromycotina</taxon>
        <taxon>Glomeromycetes</taxon>
        <taxon>Diversisporales</taxon>
        <taxon>Gigasporaceae</taxon>
        <taxon>Gigaspora</taxon>
    </lineage>
</organism>
<evidence type="ECO:0000313" key="3">
    <source>
        <dbReference type="EMBL" id="RIB07570.1"/>
    </source>
</evidence>
<dbReference type="Pfam" id="PF08590">
    <property type="entry name" value="DUF1771"/>
    <property type="match status" value="1"/>
</dbReference>
<accession>A0A397UBA5</accession>
<feature type="compositionally biased region" description="Low complexity" evidence="1">
    <location>
        <begin position="11"/>
        <end position="20"/>
    </location>
</feature>
<dbReference type="OrthoDB" id="3231855at2759"/>
<name>A0A397UBA5_9GLOM</name>
<dbReference type="PROSITE" id="PS50828">
    <property type="entry name" value="SMR"/>
    <property type="match status" value="1"/>
</dbReference>
<dbReference type="InterPro" id="IPR013899">
    <property type="entry name" value="DUF1771"/>
</dbReference>
<feature type="domain" description="Smr" evidence="2">
    <location>
        <begin position="98"/>
        <end position="173"/>
    </location>
</feature>
<evidence type="ECO:0000313" key="4">
    <source>
        <dbReference type="Proteomes" id="UP000266673"/>
    </source>
</evidence>
<sequence>MHEFVNRIMGQTQSLTQSSSELAEEKYQRYRKLAHDEAELRNDYFAQSQEAFRNHEKRKAKELSIKGKEHAKQMEIYNSMAVDVIFGENNKGRPMNEIDLHGLYVKEAMDKAESRIQYCKANKIDHLVIIVGRGKHSSGLAKLKPAIINLMKKYQLRCTPDKPTVGCLYVEFGYPGEPINIGWFDTFISNITNSCIIC</sequence>
<protein>
    <recommendedName>
        <fullName evidence="2">Smr domain-containing protein</fullName>
    </recommendedName>
</protein>
<dbReference type="Pfam" id="PF01713">
    <property type="entry name" value="Smr"/>
    <property type="match status" value="1"/>
</dbReference>
<dbReference type="STRING" id="44941.A0A397UBA5"/>
<dbReference type="SMART" id="SM01162">
    <property type="entry name" value="DUF1771"/>
    <property type="match status" value="1"/>
</dbReference>
<proteinExistence type="predicted"/>
<reference evidence="3 4" key="1">
    <citation type="submission" date="2018-06" db="EMBL/GenBank/DDBJ databases">
        <title>Comparative genomics reveals the genomic features of Rhizophagus irregularis, R. cerebriforme, R. diaphanum and Gigaspora rosea, and their symbiotic lifestyle signature.</title>
        <authorList>
            <person name="Morin E."/>
            <person name="San Clemente H."/>
            <person name="Chen E.C.H."/>
            <person name="De La Providencia I."/>
            <person name="Hainaut M."/>
            <person name="Kuo A."/>
            <person name="Kohler A."/>
            <person name="Murat C."/>
            <person name="Tang N."/>
            <person name="Roy S."/>
            <person name="Loubradou J."/>
            <person name="Henrissat B."/>
            <person name="Grigoriev I.V."/>
            <person name="Corradi N."/>
            <person name="Roux C."/>
            <person name="Martin F.M."/>
        </authorList>
    </citation>
    <scope>NUCLEOTIDE SEQUENCE [LARGE SCALE GENOMIC DNA]</scope>
    <source>
        <strain evidence="3 4">DAOM 194757</strain>
    </source>
</reference>
<feature type="region of interest" description="Disordered" evidence="1">
    <location>
        <begin position="1"/>
        <end position="20"/>
    </location>
</feature>
<dbReference type="EMBL" id="QKWP01001634">
    <property type="protein sequence ID" value="RIB07570.1"/>
    <property type="molecule type" value="Genomic_DNA"/>
</dbReference>
<dbReference type="SMART" id="SM00463">
    <property type="entry name" value="SMR"/>
    <property type="match status" value="1"/>
</dbReference>
<dbReference type="InterPro" id="IPR053020">
    <property type="entry name" value="Smr_domain_protein"/>
</dbReference>
<gene>
    <name evidence="3" type="ORF">C2G38_418904</name>
</gene>
<dbReference type="InterPro" id="IPR036063">
    <property type="entry name" value="Smr_dom_sf"/>
</dbReference>
<dbReference type="Proteomes" id="UP000266673">
    <property type="component" value="Unassembled WGS sequence"/>
</dbReference>
<evidence type="ECO:0000256" key="1">
    <source>
        <dbReference type="SAM" id="MobiDB-lite"/>
    </source>
</evidence>
<dbReference type="Gene3D" id="3.30.1370.110">
    <property type="match status" value="1"/>
</dbReference>
<comment type="caution">
    <text evidence="3">The sequence shown here is derived from an EMBL/GenBank/DDBJ whole genome shotgun (WGS) entry which is preliminary data.</text>
</comment>
<keyword evidence="4" id="KW-1185">Reference proteome</keyword>
<evidence type="ECO:0000259" key="2">
    <source>
        <dbReference type="PROSITE" id="PS50828"/>
    </source>
</evidence>